<gene>
    <name evidence="3" type="ORF">LCGC14_1418790</name>
</gene>
<keyword evidence="1" id="KW-0378">Hydrolase</keyword>
<dbReference type="GO" id="GO:0016811">
    <property type="term" value="F:hydrolase activity, acting on carbon-nitrogen (but not peptide) bonds, in linear amides"/>
    <property type="evidence" value="ECO:0007669"/>
    <property type="project" value="UniProtKB-ARBA"/>
</dbReference>
<dbReference type="PANTHER" id="PTHR43674">
    <property type="entry name" value="NITRILASE C965.09-RELATED"/>
    <property type="match status" value="1"/>
</dbReference>
<reference evidence="3" key="1">
    <citation type="journal article" date="2015" name="Nature">
        <title>Complex archaea that bridge the gap between prokaryotes and eukaryotes.</title>
        <authorList>
            <person name="Spang A."/>
            <person name="Saw J.H."/>
            <person name="Jorgensen S.L."/>
            <person name="Zaremba-Niedzwiedzka K."/>
            <person name="Martijn J."/>
            <person name="Lind A.E."/>
            <person name="van Eijk R."/>
            <person name="Schleper C."/>
            <person name="Guy L."/>
            <person name="Ettema T.J."/>
        </authorList>
    </citation>
    <scope>NUCLEOTIDE SEQUENCE</scope>
</reference>
<dbReference type="PANTHER" id="PTHR43674:SF2">
    <property type="entry name" value="BETA-UREIDOPROPIONASE"/>
    <property type="match status" value="1"/>
</dbReference>
<dbReference type="EMBL" id="LAZR01009438">
    <property type="protein sequence ID" value="KKM72610.1"/>
    <property type="molecule type" value="Genomic_DNA"/>
</dbReference>
<name>A0A0F9M7H1_9ZZZZ</name>
<proteinExistence type="predicted"/>
<protein>
    <recommendedName>
        <fullName evidence="2">CN hydrolase domain-containing protein</fullName>
    </recommendedName>
</protein>
<sequence>MKVGYIQSSPIFGEKEENFAQINNLTEKIEADLIVLPELFASGYTFISKEEAQKMAEVKDGQTAEFLNRISHKTGAIVVGGFIEKEGSEIYNSSIMVFKEKIIGTYRKVHLYYKEKVWFSPGNKNLEVYKVNGINIGIMICFDWIFPETARTLALLGADIIAHPANLVLPYCQKAMVTRCLENHVFAITSNRIGQEQRGDDNFNFTGVSQIISYKGEILSSAPTNKIFADFVDIDVKEARNKKLNDFNDLLSDRRNQFYYKG</sequence>
<evidence type="ECO:0000313" key="3">
    <source>
        <dbReference type="EMBL" id="KKM72610.1"/>
    </source>
</evidence>
<accession>A0A0F9M7H1</accession>
<dbReference type="SUPFAM" id="SSF56317">
    <property type="entry name" value="Carbon-nitrogen hydrolase"/>
    <property type="match status" value="1"/>
</dbReference>
<dbReference type="Gene3D" id="3.60.110.10">
    <property type="entry name" value="Carbon-nitrogen hydrolase"/>
    <property type="match status" value="1"/>
</dbReference>
<dbReference type="InterPro" id="IPR003010">
    <property type="entry name" value="C-N_Hydrolase"/>
</dbReference>
<evidence type="ECO:0000256" key="1">
    <source>
        <dbReference type="ARBA" id="ARBA00022801"/>
    </source>
</evidence>
<organism evidence="3">
    <name type="scientific">marine sediment metagenome</name>
    <dbReference type="NCBI Taxonomy" id="412755"/>
    <lineage>
        <taxon>unclassified sequences</taxon>
        <taxon>metagenomes</taxon>
        <taxon>ecological metagenomes</taxon>
    </lineage>
</organism>
<feature type="domain" description="CN hydrolase" evidence="2">
    <location>
        <begin position="1"/>
        <end position="236"/>
    </location>
</feature>
<evidence type="ECO:0000259" key="2">
    <source>
        <dbReference type="PROSITE" id="PS50263"/>
    </source>
</evidence>
<comment type="caution">
    <text evidence="3">The sequence shown here is derived from an EMBL/GenBank/DDBJ whole genome shotgun (WGS) entry which is preliminary data.</text>
</comment>
<dbReference type="InterPro" id="IPR036526">
    <property type="entry name" value="C-N_Hydrolase_sf"/>
</dbReference>
<dbReference type="Pfam" id="PF00795">
    <property type="entry name" value="CN_hydrolase"/>
    <property type="match status" value="1"/>
</dbReference>
<dbReference type="InterPro" id="IPR050345">
    <property type="entry name" value="Aliph_Amidase/BUP"/>
</dbReference>
<dbReference type="AlphaFoldDB" id="A0A0F9M7H1"/>
<dbReference type="PROSITE" id="PS50263">
    <property type="entry name" value="CN_HYDROLASE"/>
    <property type="match status" value="1"/>
</dbReference>